<protein>
    <submittedName>
        <fullName evidence="3">GBF-interacting protein 1</fullName>
    </submittedName>
</protein>
<feature type="compositionally biased region" description="Polar residues" evidence="1">
    <location>
        <begin position="790"/>
        <end position="810"/>
    </location>
</feature>
<evidence type="ECO:0000313" key="4">
    <source>
        <dbReference type="Proteomes" id="UP001163823"/>
    </source>
</evidence>
<dbReference type="Proteomes" id="UP001163823">
    <property type="component" value="Chromosome 13"/>
</dbReference>
<feature type="region of interest" description="Disordered" evidence="1">
    <location>
        <begin position="790"/>
        <end position="858"/>
    </location>
</feature>
<feature type="compositionally biased region" description="Polar residues" evidence="1">
    <location>
        <begin position="475"/>
        <end position="489"/>
    </location>
</feature>
<accession>A0AAD7KWQ4</accession>
<sequence length="858" mass="91617">MSGKGGGGGGSNNGKGNNGISGIPAASRKMVQSLREIVNNYPEHEIYATLKECNMDPNEAISRLLSQDPFHEVKSKREKKKENKDTTESRSRGANNTSNRGGRGVTDRYVGRGGTNQFNTSGMWLLQCYYSGVLGVKPAYKKENGTHAYGGSTSSVSSMAGNNLNRHPPSCSDLLASEKKTFAVGMGDGILSSSQPSGLQSAWGVPGQVSMADIVKMGRPQGKASAVPNSSSHNVNHQNVWEPPAELQGHASTVSDSNTDLGTAVSQLVSHDDEWTYIEQPHTSGVSRGVEAHADSELYSDSSNLDEAEEHGKAHLDDRLAGDGPVEILNADHVGPASVSARSTQDVDSGFDGNLYKDYQHHRHPFENKEAEDSVASVAANLDQLSLQKDDQGAQSEEHNPSVVIPDHLQLHTPDCLNLSFGSFGSSTKAAFSGPGSFASRPLEDNLEESPEADVSSIGHSNARNPECYGDEHLASTSDGNLVNRTGLSENYEAPSVSQSEVLRQETQEAAQGSQYMFPSSSPGFTYENTQQADAVFPPQTSSQMQNLGPFSSVMAYTNSLPSALLASTVQTARDEIPYSPFPLSQSVPTQYSNVASSISGPSISMPEALRASNISTPQQPPQNLPGASVATGPALPQHLAVHPYSQPALPLGHFANMISYPFLPQSYSYMPSPFQQAFAGNSTYHQSLAAVLPQYKNSVSVSSLSQSAAIPSGYGFGSSTSIPGGNFPLNPPAAPTGTTIGYDDIISSQYKDNNHMLSQLQQNENSAMWVHGPGSRTMSAVPANSYYNLQGQNQQSGGFRQGQQPSQHFSPLGYPNIYHSQAGISLEHQQQNPRDASLNGSQGQPSKQSQQIWQNSY</sequence>
<feature type="compositionally biased region" description="Polar residues" evidence="1">
    <location>
        <begin position="819"/>
        <end position="841"/>
    </location>
</feature>
<gene>
    <name evidence="3" type="ORF">O6P43_032086</name>
</gene>
<dbReference type="Pfam" id="PF06972">
    <property type="entry name" value="GIP1_N"/>
    <property type="match status" value="1"/>
</dbReference>
<feature type="region of interest" description="Disordered" evidence="1">
    <location>
        <begin position="300"/>
        <end position="320"/>
    </location>
</feature>
<feature type="compositionally biased region" description="Gly residues" evidence="1">
    <location>
        <begin position="1"/>
        <end position="19"/>
    </location>
</feature>
<feature type="region of interest" description="Disordered" evidence="1">
    <location>
        <begin position="1"/>
        <end position="24"/>
    </location>
</feature>
<dbReference type="InterPro" id="IPR009719">
    <property type="entry name" value="GIP1_N"/>
</dbReference>
<dbReference type="KEGG" id="qsa:O6P43_032086"/>
<dbReference type="InterPro" id="IPR009060">
    <property type="entry name" value="UBA-like_sf"/>
</dbReference>
<dbReference type="SUPFAM" id="SSF46934">
    <property type="entry name" value="UBA-like"/>
    <property type="match status" value="1"/>
</dbReference>
<dbReference type="PANTHER" id="PTHR46445:SF3">
    <property type="entry name" value="RNA POLYMERASE II DEGRADATION FACTOR-LIKE PROTEIN (DUF1296)-RELATED"/>
    <property type="match status" value="1"/>
</dbReference>
<name>A0AAD7KWQ4_QUISA</name>
<feature type="compositionally biased region" description="Basic and acidic residues" evidence="1">
    <location>
        <begin position="69"/>
        <end position="91"/>
    </location>
</feature>
<feature type="region of interest" description="Disordered" evidence="1">
    <location>
        <begin position="335"/>
        <end position="358"/>
    </location>
</feature>
<keyword evidence="4" id="KW-1185">Reference proteome</keyword>
<dbReference type="CDD" id="cd14279">
    <property type="entry name" value="CUE"/>
    <property type="match status" value="1"/>
</dbReference>
<evidence type="ECO:0000313" key="3">
    <source>
        <dbReference type="EMBL" id="KAJ7947252.1"/>
    </source>
</evidence>
<reference evidence="3" key="1">
    <citation type="journal article" date="2023" name="Science">
        <title>Elucidation of the pathway for biosynthesis of saponin adjuvants from the soapbark tree.</title>
        <authorList>
            <person name="Reed J."/>
            <person name="Orme A."/>
            <person name="El-Demerdash A."/>
            <person name="Owen C."/>
            <person name="Martin L.B.B."/>
            <person name="Misra R.C."/>
            <person name="Kikuchi S."/>
            <person name="Rejzek M."/>
            <person name="Martin A.C."/>
            <person name="Harkess A."/>
            <person name="Leebens-Mack J."/>
            <person name="Louveau T."/>
            <person name="Stephenson M.J."/>
            <person name="Osbourn A."/>
        </authorList>
    </citation>
    <scope>NUCLEOTIDE SEQUENCE</scope>
    <source>
        <strain evidence="3">S10</strain>
    </source>
</reference>
<feature type="region of interest" description="Disordered" evidence="1">
    <location>
        <begin position="435"/>
        <end position="527"/>
    </location>
</feature>
<evidence type="ECO:0000259" key="2">
    <source>
        <dbReference type="Pfam" id="PF06972"/>
    </source>
</evidence>
<feature type="compositionally biased region" description="Low complexity" evidence="1">
    <location>
        <begin position="842"/>
        <end position="858"/>
    </location>
</feature>
<feature type="compositionally biased region" description="Basic and acidic residues" evidence="1">
    <location>
        <begin position="310"/>
        <end position="320"/>
    </location>
</feature>
<comment type="caution">
    <text evidence="3">The sequence shown here is derived from an EMBL/GenBank/DDBJ whole genome shotgun (WGS) entry which is preliminary data.</text>
</comment>
<feature type="region of interest" description="Disordered" evidence="1">
    <location>
        <begin position="64"/>
        <end position="110"/>
    </location>
</feature>
<organism evidence="3 4">
    <name type="scientific">Quillaja saponaria</name>
    <name type="common">Soap bark tree</name>
    <dbReference type="NCBI Taxonomy" id="32244"/>
    <lineage>
        <taxon>Eukaryota</taxon>
        <taxon>Viridiplantae</taxon>
        <taxon>Streptophyta</taxon>
        <taxon>Embryophyta</taxon>
        <taxon>Tracheophyta</taxon>
        <taxon>Spermatophyta</taxon>
        <taxon>Magnoliopsida</taxon>
        <taxon>eudicotyledons</taxon>
        <taxon>Gunneridae</taxon>
        <taxon>Pentapetalae</taxon>
        <taxon>rosids</taxon>
        <taxon>fabids</taxon>
        <taxon>Fabales</taxon>
        <taxon>Quillajaceae</taxon>
        <taxon>Quillaja</taxon>
    </lineage>
</organism>
<dbReference type="PANTHER" id="PTHR46445">
    <property type="entry name" value="RNA POLYMERASE II DEGRADATION FACTOR-LIKE PROTEIN (DUF1296)"/>
    <property type="match status" value="1"/>
</dbReference>
<feature type="compositionally biased region" description="Polar residues" evidence="1">
    <location>
        <begin position="508"/>
        <end position="527"/>
    </location>
</feature>
<evidence type="ECO:0000256" key="1">
    <source>
        <dbReference type="SAM" id="MobiDB-lite"/>
    </source>
</evidence>
<feature type="domain" description="GBF-interacting protein 1 N-terminal" evidence="2">
    <location>
        <begin position="23"/>
        <end position="82"/>
    </location>
</feature>
<proteinExistence type="predicted"/>
<dbReference type="EMBL" id="JARAOO010000013">
    <property type="protein sequence ID" value="KAJ7947252.1"/>
    <property type="molecule type" value="Genomic_DNA"/>
</dbReference>
<dbReference type="AlphaFoldDB" id="A0AAD7KWQ4"/>